<comment type="function">
    <text evidence="1">Transfers mannosyl residues to the hydroxyl group of serine or threonine residues.</text>
</comment>
<evidence type="ECO:0000256" key="14">
    <source>
        <dbReference type="ARBA" id="ARBA00045085"/>
    </source>
</evidence>
<accession>A0A2P2IA48</accession>
<evidence type="ECO:0000256" key="5">
    <source>
        <dbReference type="ARBA" id="ARBA00007882"/>
    </source>
</evidence>
<dbReference type="InterPro" id="IPR013105">
    <property type="entry name" value="TPR_2"/>
</dbReference>
<evidence type="ECO:0000256" key="11">
    <source>
        <dbReference type="ARBA" id="ARBA00022824"/>
    </source>
</evidence>
<dbReference type="InterPro" id="IPR052384">
    <property type="entry name" value="TMTC_O-mannosyltransferase"/>
</dbReference>
<dbReference type="GO" id="GO:0004169">
    <property type="term" value="F:dolichyl-phosphate-mannose-protein mannosyltransferase activity"/>
    <property type="evidence" value="ECO:0007669"/>
    <property type="project" value="UniProtKB-EC"/>
</dbReference>
<evidence type="ECO:0000256" key="18">
    <source>
        <dbReference type="SAM" id="SignalP"/>
    </source>
</evidence>
<feature type="domain" description="DUF1736" evidence="19">
    <location>
        <begin position="317"/>
        <end position="387"/>
    </location>
</feature>
<feature type="transmembrane region" description="Helical" evidence="17">
    <location>
        <begin position="139"/>
        <end position="159"/>
    </location>
</feature>
<dbReference type="InterPro" id="IPR019734">
    <property type="entry name" value="TPR_rpt"/>
</dbReference>
<evidence type="ECO:0000256" key="16">
    <source>
        <dbReference type="PROSITE-ProRule" id="PRU00339"/>
    </source>
</evidence>
<feature type="chain" id="PRO_5033317012" description="dolichyl-phosphate-mannose--protein mannosyltransferase" evidence="18">
    <location>
        <begin position="24"/>
        <end position="866"/>
    </location>
</feature>
<feature type="repeat" description="TPR" evidence="16">
    <location>
        <begin position="674"/>
        <end position="707"/>
    </location>
</feature>
<dbReference type="Pfam" id="PF13414">
    <property type="entry name" value="TPR_11"/>
    <property type="match status" value="1"/>
</dbReference>
<dbReference type="PANTHER" id="PTHR44216:SF3">
    <property type="entry name" value="PROTEIN O-MANNOSYL-TRANSFERASE TMTC2"/>
    <property type="match status" value="1"/>
</dbReference>
<dbReference type="EC" id="2.4.1.109" evidence="6"/>
<feature type="transmembrane region" description="Helical" evidence="17">
    <location>
        <begin position="485"/>
        <end position="502"/>
    </location>
</feature>
<comment type="catalytic activity">
    <reaction evidence="14">
        <text>a di-trans,poly-cis-dolichyl beta-D-mannosyl phosphate + L-threonyl-[protein] = 3-O-(alpha-D-mannosyl)-L-threonyl-[protein] + a di-trans,poly-cis-dolichyl phosphate + H(+)</text>
        <dbReference type="Rhea" id="RHEA:53396"/>
        <dbReference type="Rhea" id="RHEA-COMP:11060"/>
        <dbReference type="Rhea" id="RHEA-COMP:13547"/>
        <dbReference type="Rhea" id="RHEA-COMP:19498"/>
        <dbReference type="Rhea" id="RHEA-COMP:19501"/>
        <dbReference type="ChEBI" id="CHEBI:15378"/>
        <dbReference type="ChEBI" id="CHEBI:30013"/>
        <dbReference type="ChEBI" id="CHEBI:57683"/>
        <dbReference type="ChEBI" id="CHEBI:58211"/>
        <dbReference type="ChEBI" id="CHEBI:137323"/>
        <dbReference type="EC" id="2.4.1.109"/>
    </reaction>
</comment>
<dbReference type="AlphaFoldDB" id="A0A2P2IA48"/>
<dbReference type="GO" id="GO:0005789">
    <property type="term" value="C:endoplasmic reticulum membrane"/>
    <property type="evidence" value="ECO:0007669"/>
    <property type="project" value="TreeGrafter"/>
</dbReference>
<keyword evidence="7" id="KW-0808">Transferase</keyword>
<feature type="transmembrane region" description="Helical" evidence="17">
    <location>
        <begin position="333"/>
        <end position="357"/>
    </location>
</feature>
<dbReference type="Pfam" id="PF13432">
    <property type="entry name" value="TPR_16"/>
    <property type="match status" value="2"/>
</dbReference>
<keyword evidence="9" id="KW-0677">Repeat</keyword>
<evidence type="ECO:0000256" key="12">
    <source>
        <dbReference type="ARBA" id="ARBA00022989"/>
    </source>
</evidence>
<keyword evidence="8 17" id="KW-0812">Transmembrane</keyword>
<dbReference type="Gene3D" id="1.25.40.10">
    <property type="entry name" value="Tetratricopeptide repeat domain"/>
    <property type="match status" value="3"/>
</dbReference>
<evidence type="ECO:0000256" key="3">
    <source>
        <dbReference type="ARBA" id="ARBA00004240"/>
    </source>
</evidence>
<comment type="similarity">
    <text evidence="5">Belongs to the TMTC family.</text>
</comment>
<dbReference type="PROSITE" id="PS50005">
    <property type="entry name" value="TPR"/>
    <property type="match status" value="5"/>
</dbReference>
<evidence type="ECO:0000256" key="1">
    <source>
        <dbReference type="ARBA" id="ARBA00003582"/>
    </source>
</evidence>
<name>A0A2P2IA48_9CRUS</name>
<protein>
    <recommendedName>
        <fullName evidence="6">dolichyl-phosphate-mannose--protein mannosyltransferase</fullName>
        <ecNumber evidence="6">2.4.1.109</ecNumber>
    </recommendedName>
</protein>
<evidence type="ECO:0000313" key="21">
    <source>
        <dbReference type="EMBL" id="LAC25019.1"/>
    </source>
</evidence>
<dbReference type="EMBL" id="IACT01005876">
    <property type="protein sequence ID" value="LAC25019.1"/>
    <property type="molecule type" value="mRNA"/>
</dbReference>
<dbReference type="Pfam" id="PF08409">
    <property type="entry name" value="TMTC_DUF1736"/>
    <property type="match status" value="1"/>
</dbReference>
<evidence type="ECO:0000256" key="13">
    <source>
        <dbReference type="ARBA" id="ARBA00023136"/>
    </source>
</evidence>
<feature type="signal peptide" evidence="18">
    <location>
        <begin position="1"/>
        <end position="23"/>
    </location>
</feature>
<dbReference type="PROSITE" id="PS50293">
    <property type="entry name" value="TPR_REGION"/>
    <property type="match status" value="1"/>
</dbReference>
<evidence type="ECO:0000256" key="2">
    <source>
        <dbReference type="ARBA" id="ARBA00004141"/>
    </source>
</evidence>
<dbReference type="UniPathway" id="UPA00378"/>
<keyword evidence="10 16" id="KW-0802">TPR repeat</keyword>
<organism evidence="20">
    <name type="scientific">Hirondellea gigas</name>
    <dbReference type="NCBI Taxonomy" id="1518452"/>
    <lineage>
        <taxon>Eukaryota</taxon>
        <taxon>Metazoa</taxon>
        <taxon>Ecdysozoa</taxon>
        <taxon>Arthropoda</taxon>
        <taxon>Crustacea</taxon>
        <taxon>Multicrustacea</taxon>
        <taxon>Malacostraca</taxon>
        <taxon>Eumalacostraca</taxon>
        <taxon>Peracarida</taxon>
        <taxon>Amphipoda</taxon>
        <taxon>Amphilochidea</taxon>
        <taxon>Lysianassida</taxon>
        <taxon>Lysianassidira</taxon>
        <taxon>Lysianassoidea</taxon>
        <taxon>Lysianassidae</taxon>
        <taxon>Hirondellea</taxon>
    </lineage>
</organism>
<sequence length="866" mass="95168">MEAPLILTCCLAALLLYSNTLHAQFAYDDSRAIKTNPDVLPSTPILQLFWNDFWGTPLTHSGSHKSYRPLTVLSFRLNYALAEFEPFAYHITNVILHVIATGLFAVLTSLLAPNARLFSFTAPLLFAAHPIHSEAVSGVVGRADVGAAIFLLLALLSYIQYCKKSSINGHSNATSTAYYSSAAAAAGAAASSSKSFSSAASANASSSSSSSGAVGGCGGVVTTAVIGASRACSSKLYLSLAVLFSALSMLTKELGITALAVCAAHHIFVHAKIRLKDLPSLIWDKRQHQQLWSAVAVLAASGALLLGARLVIMGALPPEFAPADNPAADCDSAMVRGLTFLFLPAFNLWLLLCPATLSFDWSMEAVPLVTTLADPRNLASLSLYGGLAALCLTYLTGWRRPWGGSGVLPRRLGFDDSSNAGDDVVILALALLVLPFLPATNLFFYVGFVVAERILYIPSMGVCLLVSWGIHVLHLRARSTRTRRLLYAAVAILFVLFAARTWRRNQDWSTEENLYRSGIPINPPKAFGNLANILSSQGKKEEAEWAYKKALSYRSNMADVHYNLGILFQEQKRYEESIHEYRLAIQFRPRMAMAHLNLGLVLGLLSRKDEAIEVYRQCSQLDGSGLKDPRTHEATKISALFNLGRLYADDGQYEKAIQVYMEAVDKMPAHYLPQSLYNMLGEAYFKLENLEEAERWYLKALRVKADHVPAHLTYGKLLARMNRGSEAEEWFRKALVLAPKDSSVHQHYGQFLSESDRHVEAADHYVQAAVIAPSEYEIVINAANTLRQAGKNREAEHYYRLAVSIRPLDATSHMNLGAMLHVNGKLHEAEASYLEALRLKPDDSITRTNLQKLRHLLVKKGISPTR</sequence>
<evidence type="ECO:0000256" key="10">
    <source>
        <dbReference type="ARBA" id="ARBA00022803"/>
    </source>
</evidence>
<dbReference type="PANTHER" id="PTHR44216">
    <property type="entry name" value="PROTEIN O-MANNOSYL-TRANSFERASE TMTC2"/>
    <property type="match status" value="1"/>
</dbReference>
<dbReference type="Pfam" id="PF07719">
    <property type="entry name" value="TPR_2"/>
    <property type="match status" value="1"/>
</dbReference>
<feature type="transmembrane region" description="Helical" evidence="17">
    <location>
        <begin position="87"/>
        <end position="110"/>
    </location>
</feature>
<dbReference type="Pfam" id="PF13181">
    <property type="entry name" value="TPR_8"/>
    <property type="match status" value="1"/>
</dbReference>
<feature type="transmembrane region" description="Helical" evidence="17">
    <location>
        <begin position="291"/>
        <end position="312"/>
    </location>
</feature>
<evidence type="ECO:0000256" key="4">
    <source>
        <dbReference type="ARBA" id="ARBA00004922"/>
    </source>
</evidence>
<dbReference type="EMBL" id="IACF01005308">
    <property type="protein sequence ID" value="LAB70894.1"/>
    <property type="molecule type" value="mRNA"/>
</dbReference>
<evidence type="ECO:0000256" key="9">
    <source>
        <dbReference type="ARBA" id="ARBA00022737"/>
    </source>
</evidence>
<evidence type="ECO:0000259" key="19">
    <source>
        <dbReference type="Pfam" id="PF08409"/>
    </source>
</evidence>
<feature type="repeat" description="TPR" evidence="16">
    <location>
        <begin position="637"/>
        <end position="670"/>
    </location>
</feature>
<feature type="transmembrane region" description="Helical" evidence="17">
    <location>
        <begin position="424"/>
        <end position="448"/>
    </location>
</feature>
<keyword evidence="11" id="KW-0256">Endoplasmic reticulum</keyword>
<feature type="transmembrane region" description="Helical" evidence="17">
    <location>
        <begin position="454"/>
        <end position="473"/>
    </location>
</feature>
<feature type="repeat" description="TPR" evidence="16">
    <location>
        <begin position="708"/>
        <end position="741"/>
    </location>
</feature>
<keyword evidence="13 17" id="KW-0472">Membrane</keyword>
<dbReference type="SMART" id="SM00028">
    <property type="entry name" value="TPR"/>
    <property type="match status" value="9"/>
</dbReference>
<feature type="repeat" description="TPR" evidence="16">
    <location>
        <begin position="558"/>
        <end position="591"/>
    </location>
</feature>
<proteinExistence type="evidence at transcript level"/>
<keyword evidence="12 17" id="KW-1133">Transmembrane helix</keyword>
<comment type="catalytic activity">
    <reaction evidence="15">
        <text>a di-trans,poly-cis-dolichyl beta-D-mannosyl phosphate + L-seryl-[protein] = 3-O-(alpha-D-mannosyl)-L-seryl-[protein] + a di-trans,poly-cis-dolichyl phosphate + H(+)</text>
        <dbReference type="Rhea" id="RHEA:17377"/>
        <dbReference type="Rhea" id="RHEA-COMP:9863"/>
        <dbReference type="Rhea" id="RHEA-COMP:13546"/>
        <dbReference type="Rhea" id="RHEA-COMP:19498"/>
        <dbReference type="Rhea" id="RHEA-COMP:19501"/>
        <dbReference type="ChEBI" id="CHEBI:15378"/>
        <dbReference type="ChEBI" id="CHEBI:29999"/>
        <dbReference type="ChEBI" id="CHEBI:57683"/>
        <dbReference type="ChEBI" id="CHEBI:58211"/>
        <dbReference type="ChEBI" id="CHEBI:137321"/>
        <dbReference type="EC" id="2.4.1.109"/>
    </reaction>
</comment>
<evidence type="ECO:0000256" key="6">
    <source>
        <dbReference type="ARBA" id="ARBA00012839"/>
    </source>
</evidence>
<reference evidence="20" key="2">
    <citation type="journal article" date="2018" name="Biosci. Biotechnol. Biochem.">
        <title>Polysaccharide hydrolase of the hadal zone amphipods Hirondellea gigas.</title>
        <authorList>
            <person name="Kobayashi H."/>
            <person name="Nagahama T."/>
            <person name="Arai W."/>
            <person name="Sasagawa Y."/>
            <person name="Umeda M."/>
            <person name="Hayashi T."/>
            <person name="Nikaido I."/>
            <person name="Watanabe H."/>
            <person name="Oguri K."/>
            <person name="Kitazato H."/>
            <person name="Fujioka K."/>
            <person name="Kido Y."/>
            <person name="Takami H."/>
        </authorList>
    </citation>
    <scope>NUCLEOTIDE SEQUENCE</scope>
    <source>
        <tissue evidence="20">Whole body</tissue>
    </source>
</reference>
<feature type="transmembrane region" description="Helical" evidence="17">
    <location>
        <begin position="377"/>
        <end position="395"/>
    </location>
</feature>
<evidence type="ECO:0000256" key="7">
    <source>
        <dbReference type="ARBA" id="ARBA00022679"/>
    </source>
</evidence>
<feature type="repeat" description="TPR" evidence="16">
    <location>
        <begin position="810"/>
        <end position="843"/>
    </location>
</feature>
<dbReference type="InterPro" id="IPR013618">
    <property type="entry name" value="TMTC_DUF1736"/>
</dbReference>
<dbReference type="SUPFAM" id="SSF48452">
    <property type="entry name" value="TPR-like"/>
    <property type="match status" value="2"/>
</dbReference>
<comment type="pathway">
    <text evidence="4">Protein modification; protein glycosylation.</text>
</comment>
<dbReference type="InterPro" id="IPR011990">
    <property type="entry name" value="TPR-like_helical_dom_sf"/>
</dbReference>
<evidence type="ECO:0000256" key="8">
    <source>
        <dbReference type="ARBA" id="ARBA00022692"/>
    </source>
</evidence>
<comment type="subcellular location">
    <subcellularLocation>
        <location evidence="3">Endoplasmic reticulum</location>
    </subcellularLocation>
    <subcellularLocation>
        <location evidence="2">Membrane</location>
        <topology evidence="2">Multi-pass membrane protein</topology>
    </subcellularLocation>
</comment>
<evidence type="ECO:0000313" key="20">
    <source>
        <dbReference type="EMBL" id="LAB70894.1"/>
    </source>
</evidence>
<evidence type="ECO:0000256" key="17">
    <source>
        <dbReference type="SAM" id="Phobius"/>
    </source>
</evidence>
<evidence type="ECO:0000256" key="15">
    <source>
        <dbReference type="ARBA" id="ARBA00045102"/>
    </source>
</evidence>
<reference evidence="21" key="1">
    <citation type="submission" date="2017-11" db="EMBL/GenBank/DDBJ databases">
        <title>The sensing device of the deep-sea amphipod.</title>
        <authorList>
            <person name="Kobayashi H."/>
            <person name="Nagahama T."/>
            <person name="Arai W."/>
            <person name="Sasagawa Y."/>
            <person name="Umeda M."/>
            <person name="Hayashi T."/>
            <person name="Nikaido I."/>
            <person name="Watanabe H."/>
            <person name="Oguri K."/>
            <person name="Kitazato H."/>
            <person name="Fujioka K."/>
            <person name="Kido Y."/>
            <person name="Takami H."/>
        </authorList>
    </citation>
    <scope>NUCLEOTIDE SEQUENCE</scope>
    <source>
        <tissue evidence="21">Whole body</tissue>
    </source>
</reference>
<keyword evidence="18" id="KW-0732">Signal</keyword>